<gene>
    <name evidence="1" type="ORF">WAE96_19285</name>
</gene>
<proteinExistence type="predicted"/>
<name>A0ABU8EXX4_9GAMM</name>
<evidence type="ECO:0000313" key="2">
    <source>
        <dbReference type="Proteomes" id="UP001382455"/>
    </source>
</evidence>
<dbReference type="Proteomes" id="UP001382455">
    <property type="component" value="Unassembled WGS sequence"/>
</dbReference>
<dbReference type="RefSeq" id="WP_336436734.1">
    <property type="nucleotide sequence ID" value="NZ_JBAWKS010000002.1"/>
</dbReference>
<comment type="caution">
    <text evidence="1">The sequence shown here is derived from an EMBL/GenBank/DDBJ whole genome shotgun (WGS) entry which is preliminary data.</text>
</comment>
<keyword evidence="2" id="KW-1185">Reference proteome</keyword>
<evidence type="ECO:0000313" key="1">
    <source>
        <dbReference type="EMBL" id="MEI4551828.1"/>
    </source>
</evidence>
<accession>A0ABU8EXX4</accession>
<reference evidence="1 2" key="1">
    <citation type="submission" date="2023-12" db="EMBL/GenBank/DDBJ databases">
        <title>Friends and Foes: Symbiotic and Algicidal bacterial influence on Karenia brevis blooms.</title>
        <authorList>
            <person name="Fei C."/>
            <person name="Mohamed A.R."/>
            <person name="Booker A."/>
            <person name="Arshad M."/>
            <person name="Klass S."/>
            <person name="Ahn S."/>
            <person name="Gilbert P.M."/>
            <person name="Heil C.A."/>
            <person name="Martinez J.M."/>
            <person name="Amin S.A."/>
        </authorList>
    </citation>
    <scope>NUCLEOTIDE SEQUENCE [LARGE SCALE GENOMIC DNA]</scope>
    <source>
        <strain evidence="1 2">CE15</strain>
    </source>
</reference>
<sequence length="84" mass="9219">MEFLLKDDLHQLEKAKAEYLAVKAFDDYNTQVAKTNVKSILSSKEGLMASFGAGFVKGLMDNPGNQKCGSSHSELIKIISLLIK</sequence>
<dbReference type="EMBL" id="JBAWKS010000002">
    <property type="protein sequence ID" value="MEI4551828.1"/>
    <property type="molecule type" value="Genomic_DNA"/>
</dbReference>
<organism evidence="1 2">
    <name type="scientific">Pseudoalteromonas spongiae</name>
    <dbReference type="NCBI Taxonomy" id="298657"/>
    <lineage>
        <taxon>Bacteria</taxon>
        <taxon>Pseudomonadati</taxon>
        <taxon>Pseudomonadota</taxon>
        <taxon>Gammaproteobacteria</taxon>
        <taxon>Alteromonadales</taxon>
        <taxon>Pseudoalteromonadaceae</taxon>
        <taxon>Pseudoalteromonas</taxon>
    </lineage>
</organism>
<protein>
    <submittedName>
        <fullName evidence="1">Uncharacterized protein</fullName>
    </submittedName>
</protein>